<evidence type="ECO:0000256" key="7">
    <source>
        <dbReference type="ARBA" id="ARBA00023134"/>
    </source>
</evidence>
<comment type="similarity">
    <text evidence="1 8">Belongs to the TRAFAC class OBG-HflX-like GTPase superfamily. OBG GTPase family.</text>
</comment>
<dbReference type="GO" id="GO:0005737">
    <property type="term" value="C:cytoplasm"/>
    <property type="evidence" value="ECO:0007669"/>
    <property type="project" value="UniProtKB-SubCell"/>
</dbReference>
<comment type="subcellular location">
    <subcellularLocation>
        <location evidence="8">Cytoplasm</location>
    </subcellularLocation>
</comment>
<dbReference type="PIRSF" id="PIRSF002401">
    <property type="entry name" value="GTP_bd_Obg/CgtA"/>
    <property type="match status" value="1"/>
</dbReference>
<name>A0A1E8CGU2_9GAMM</name>
<dbReference type="RefSeq" id="WP_070118872.1">
    <property type="nucleotide sequence ID" value="NZ_MASR01000002.1"/>
</dbReference>
<dbReference type="EMBL" id="MASR01000002">
    <property type="protein sequence ID" value="OFE11622.1"/>
    <property type="molecule type" value="Genomic_DNA"/>
</dbReference>
<dbReference type="CDD" id="cd01898">
    <property type="entry name" value="Obg"/>
    <property type="match status" value="1"/>
</dbReference>
<evidence type="ECO:0000256" key="9">
    <source>
        <dbReference type="SAM" id="MobiDB-lite"/>
    </source>
</evidence>
<dbReference type="Pfam" id="PF01926">
    <property type="entry name" value="MMR_HSR1"/>
    <property type="match status" value="1"/>
</dbReference>
<gene>
    <name evidence="12" type="primary">obgE</name>
    <name evidence="8" type="synonym">obg</name>
    <name evidence="12" type="ORF">PHACT_13945</name>
</gene>
<evidence type="ECO:0000256" key="1">
    <source>
        <dbReference type="ARBA" id="ARBA00007699"/>
    </source>
</evidence>
<dbReference type="OrthoDB" id="9807318at2"/>
<dbReference type="GO" id="GO:0000287">
    <property type="term" value="F:magnesium ion binding"/>
    <property type="evidence" value="ECO:0007669"/>
    <property type="project" value="InterPro"/>
</dbReference>
<dbReference type="EC" id="3.6.5.-" evidence="8"/>
<dbReference type="NCBIfam" id="TIGR02729">
    <property type="entry name" value="Obg_CgtA"/>
    <property type="match status" value="1"/>
</dbReference>
<keyword evidence="13" id="KW-1185">Reference proteome</keyword>
<dbReference type="InterPro" id="IPR027417">
    <property type="entry name" value="P-loop_NTPase"/>
</dbReference>
<dbReference type="InterPro" id="IPR014100">
    <property type="entry name" value="GTP-bd_Obg/CgtA"/>
</dbReference>
<keyword evidence="2 8" id="KW-0963">Cytoplasm</keyword>
<keyword evidence="5 8" id="KW-0378">Hydrolase</keyword>
<feature type="binding site" evidence="8">
    <location>
        <begin position="314"/>
        <end position="316"/>
    </location>
    <ligand>
        <name>GTP</name>
        <dbReference type="ChEBI" id="CHEBI:37565"/>
    </ligand>
</feature>
<feature type="binding site" evidence="8">
    <location>
        <begin position="191"/>
        <end position="195"/>
    </location>
    <ligand>
        <name>GTP</name>
        <dbReference type="ChEBI" id="CHEBI:37565"/>
    </ligand>
</feature>
<evidence type="ECO:0000256" key="2">
    <source>
        <dbReference type="ARBA" id="ARBA00022490"/>
    </source>
</evidence>
<feature type="binding site" evidence="8">
    <location>
        <begin position="283"/>
        <end position="286"/>
    </location>
    <ligand>
        <name>GTP</name>
        <dbReference type="ChEBI" id="CHEBI:37565"/>
    </ligand>
</feature>
<dbReference type="InterPro" id="IPR006073">
    <property type="entry name" value="GTP-bd"/>
</dbReference>
<dbReference type="PROSITE" id="PS51710">
    <property type="entry name" value="G_OBG"/>
    <property type="match status" value="1"/>
</dbReference>
<dbReference type="Gene3D" id="2.70.210.12">
    <property type="entry name" value="GTP1/OBG domain"/>
    <property type="match status" value="1"/>
</dbReference>
<dbReference type="PANTHER" id="PTHR11702:SF31">
    <property type="entry name" value="MITOCHONDRIAL RIBOSOME-ASSOCIATED GTPASE 2"/>
    <property type="match status" value="1"/>
</dbReference>
<dbReference type="SUPFAM" id="SSF52540">
    <property type="entry name" value="P-loop containing nucleoside triphosphate hydrolases"/>
    <property type="match status" value="1"/>
</dbReference>
<feature type="region of interest" description="Disordered" evidence="9">
    <location>
        <begin position="367"/>
        <end position="397"/>
    </location>
</feature>
<dbReference type="PANTHER" id="PTHR11702">
    <property type="entry name" value="DEVELOPMENTALLY REGULATED GTP-BINDING PROTEIN-RELATED"/>
    <property type="match status" value="1"/>
</dbReference>
<evidence type="ECO:0000313" key="12">
    <source>
        <dbReference type="EMBL" id="OFE11622.1"/>
    </source>
</evidence>
<dbReference type="InterPro" id="IPR036726">
    <property type="entry name" value="GTP1_OBG_dom_sf"/>
</dbReference>
<keyword evidence="4 8" id="KW-0547">Nucleotide-binding</keyword>
<evidence type="ECO:0000259" key="10">
    <source>
        <dbReference type="PROSITE" id="PS51710"/>
    </source>
</evidence>
<comment type="cofactor">
    <cofactor evidence="8">
        <name>Mg(2+)</name>
        <dbReference type="ChEBI" id="CHEBI:18420"/>
    </cofactor>
</comment>
<proteinExistence type="inferred from homology"/>
<evidence type="ECO:0000256" key="4">
    <source>
        <dbReference type="ARBA" id="ARBA00022741"/>
    </source>
</evidence>
<evidence type="ECO:0000256" key="6">
    <source>
        <dbReference type="ARBA" id="ARBA00022842"/>
    </source>
</evidence>
<dbReference type="InterPro" id="IPR045086">
    <property type="entry name" value="OBG_GTPase"/>
</dbReference>
<sequence>MKFVDEAEITVEAGRGGNGCLSFRREKYIPRGGPDGGDGGDGGSVYLVGDSNLNTLVDFRFQRRYIAQAGQGGMGANCTGRAGDDLEVRVPIGTSIVDKYTEELIADISGHGQRVTVAKGGFHGLGNTRFKSSTNRAPTKHTKGTDGEVRTLQLQLKVIADAGLLGLPNAGKSTLLRAVSAARPKVADYPFTTLVPGLGVVRIEMERSFVMADIPGVIEGASEGAGLGFRFLKHLSRTRLLLHVVDAVPLDESDPVVQAKAIVDELAGFSATLAQKERWLVLNKSDMADPEALAELKQRFVDELGWDIPMYPIAAINGEGCKQLCHDIMRSVEEHRRLLVDDEAYRDAERERDRLMEFEIRRSIEQTRKRRAVDDGDDFDDFDEDDDDDDGVTVVYE</sequence>
<dbReference type="GO" id="GO:0043022">
    <property type="term" value="F:ribosome binding"/>
    <property type="evidence" value="ECO:0007669"/>
    <property type="project" value="UniProtKB-ARBA"/>
</dbReference>
<evidence type="ECO:0000256" key="5">
    <source>
        <dbReference type="ARBA" id="ARBA00022801"/>
    </source>
</evidence>
<feature type="domain" description="Obg" evidence="11">
    <location>
        <begin position="1"/>
        <end position="159"/>
    </location>
</feature>
<comment type="function">
    <text evidence="8">An essential GTPase which binds GTP, GDP and possibly (p)ppGpp with moderate affinity, with high nucleotide exchange rates and a fairly low GTP hydrolysis rate. Plays a role in control of the cell cycle, stress response, ribosome biogenesis and in those bacteria that undergo differentiation, in morphogenesis control.</text>
</comment>
<dbReference type="STRING" id="1524254.PHACT_13945"/>
<dbReference type="InterPro" id="IPR006074">
    <property type="entry name" value="GTP1-OBG_CS"/>
</dbReference>
<comment type="subunit">
    <text evidence="8">Monomer.</text>
</comment>
<evidence type="ECO:0000259" key="11">
    <source>
        <dbReference type="PROSITE" id="PS51883"/>
    </source>
</evidence>
<accession>A0A1E8CGU2</accession>
<dbReference type="GO" id="GO:0042254">
    <property type="term" value="P:ribosome biogenesis"/>
    <property type="evidence" value="ECO:0007669"/>
    <property type="project" value="UniProtKB-UniRule"/>
</dbReference>
<dbReference type="PROSITE" id="PS51883">
    <property type="entry name" value="OBG"/>
    <property type="match status" value="1"/>
</dbReference>
<feature type="binding site" evidence="8">
    <location>
        <begin position="166"/>
        <end position="173"/>
    </location>
    <ligand>
        <name>GTP</name>
        <dbReference type="ChEBI" id="CHEBI:37565"/>
    </ligand>
</feature>
<feature type="binding site" evidence="8">
    <location>
        <begin position="213"/>
        <end position="216"/>
    </location>
    <ligand>
        <name>GTP</name>
        <dbReference type="ChEBI" id="CHEBI:37565"/>
    </ligand>
</feature>
<evidence type="ECO:0000313" key="13">
    <source>
        <dbReference type="Proteomes" id="UP000175669"/>
    </source>
</evidence>
<keyword evidence="6 8" id="KW-0460">Magnesium</keyword>
<dbReference type="PRINTS" id="PR00326">
    <property type="entry name" value="GTP1OBG"/>
</dbReference>
<dbReference type="Gene3D" id="3.40.50.300">
    <property type="entry name" value="P-loop containing nucleotide triphosphate hydrolases"/>
    <property type="match status" value="1"/>
</dbReference>
<dbReference type="NCBIfam" id="NF008956">
    <property type="entry name" value="PRK12299.1"/>
    <property type="match status" value="1"/>
</dbReference>
<feature type="domain" description="OBG-type G" evidence="10">
    <location>
        <begin position="160"/>
        <end position="333"/>
    </location>
</feature>
<keyword evidence="3 8" id="KW-0479">Metal-binding</keyword>
<dbReference type="SUPFAM" id="SSF82051">
    <property type="entry name" value="Obg GTP-binding protein N-terminal domain"/>
    <property type="match status" value="1"/>
</dbReference>
<feature type="compositionally biased region" description="Acidic residues" evidence="9">
    <location>
        <begin position="375"/>
        <end position="391"/>
    </location>
</feature>
<dbReference type="HAMAP" id="MF_01454">
    <property type="entry name" value="GTPase_Obg"/>
    <property type="match status" value="1"/>
</dbReference>
<evidence type="ECO:0000256" key="8">
    <source>
        <dbReference type="HAMAP-Rule" id="MF_01454"/>
    </source>
</evidence>
<dbReference type="InterPro" id="IPR006169">
    <property type="entry name" value="GTP1_OBG_dom"/>
</dbReference>
<feature type="binding site" evidence="8">
    <location>
        <position position="173"/>
    </location>
    <ligand>
        <name>Mg(2+)</name>
        <dbReference type="ChEBI" id="CHEBI:18420"/>
    </ligand>
</feature>
<dbReference type="InterPro" id="IPR031167">
    <property type="entry name" value="G_OBG"/>
</dbReference>
<dbReference type="AlphaFoldDB" id="A0A1E8CGU2"/>
<protein>
    <recommendedName>
        <fullName evidence="8">GTPase Obg</fullName>
        <ecNumber evidence="8">3.6.5.-</ecNumber>
    </recommendedName>
    <alternativeName>
        <fullName evidence="8">GTP-binding protein Obg</fullName>
    </alternativeName>
</protein>
<dbReference type="PROSITE" id="PS00905">
    <property type="entry name" value="GTP1_OBG"/>
    <property type="match status" value="1"/>
</dbReference>
<dbReference type="Pfam" id="PF01018">
    <property type="entry name" value="GTP1_OBG"/>
    <property type="match status" value="1"/>
</dbReference>
<dbReference type="GO" id="GO:0005525">
    <property type="term" value="F:GTP binding"/>
    <property type="evidence" value="ECO:0007669"/>
    <property type="project" value="UniProtKB-UniRule"/>
</dbReference>
<evidence type="ECO:0000256" key="3">
    <source>
        <dbReference type="ARBA" id="ARBA00022723"/>
    </source>
</evidence>
<dbReference type="GO" id="GO:0003924">
    <property type="term" value="F:GTPase activity"/>
    <property type="evidence" value="ECO:0007669"/>
    <property type="project" value="UniProtKB-UniRule"/>
</dbReference>
<organism evidence="12 13">
    <name type="scientific">Pseudohongiella acticola</name>
    <dbReference type="NCBI Taxonomy" id="1524254"/>
    <lineage>
        <taxon>Bacteria</taxon>
        <taxon>Pseudomonadati</taxon>
        <taxon>Pseudomonadota</taxon>
        <taxon>Gammaproteobacteria</taxon>
        <taxon>Pseudomonadales</taxon>
        <taxon>Pseudohongiellaceae</taxon>
        <taxon>Pseudohongiella</taxon>
    </lineage>
</organism>
<comment type="caution">
    <text evidence="12">The sequence shown here is derived from an EMBL/GenBank/DDBJ whole genome shotgun (WGS) entry which is preliminary data.</text>
</comment>
<dbReference type="NCBIfam" id="NF008955">
    <property type="entry name" value="PRK12297.1"/>
    <property type="match status" value="1"/>
</dbReference>
<reference evidence="13" key="1">
    <citation type="submission" date="2016-07" db="EMBL/GenBank/DDBJ databases">
        <authorList>
            <person name="Florea S."/>
            <person name="Webb J.S."/>
            <person name="Jaromczyk J."/>
            <person name="Schardl C.L."/>
        </authorList>
    </citation>
    <scope>NUCLEOTIDE SEQUENCE [LARGE SCALE GENOMIC DNA]</scope>
    <source>
        <strain evidence="13">KCTC 42131</strain>
    </source>
</reference>
<dbReference type="Proteomes" id="UP000175669">
    <property type="component" value="Unassembled WGS sequence"/>
</dbReference>
<dbReference type="FunFam" id="2.70.210.12:FF:000001">
    <property type="entry name" value="GTPase Obg"/>
    <property type="match status" value="1"/>
</dbReference>
<feature type="binding site" evidence="8">
    <location>
        <position position="193"/>
    </location>
    <ligand>
        <name>Mg(2+)</name>
        <dbReference type="ChEBI" id="CHEBI:18420"/>
    </ligand>
</feature>
<keyword evidence="7 8" id="KW-0342">GTP-binding</keyword>